<dbReference type="PANTHER" id="PTHR12192">
    <property type="entry name" value="CATION TRANSPORT PROTEIN CHAC-RELATED"/>
    <property type="match status" value="1"/>
</dbReference>
<accession>A0A5B8RQ69</accession>
<dbReference type="GO" id="GO:0016740">
    <property type="term" value="F:transferase activity"/>
    <property type="evidence" value="ECO:0007669"/>
    <property type="project" value="UniProtKB-KW"/>
</dbReference>
<dbReference type="EC" id="4.3.2.7" evidence="1"/>
<dbReference type="GO" id="GO:0006751">
    <property type="term" value="P:glutathione catabolic process"/>
    <property type="evidence" value="ECO:0007669"/>
    <property type="project" value="InterPro"/>
</dbReference>
<evidence type="ECO:0000313" key="3">
    <source>
        <dbReference type="EMBL" id="QEA11760.1"/>
    </source>
</evidence>
<dbReference type="PANTHER" id="PTHR12192:SF2">
    <property type="entry name" value="GLUTATHIONE-SPECIFIC GAMMA-GLUTAMYLCYCLOTRANSFERASE 2"/>
    <property type="match status" value="1"/>
</dbReference>
<dbReference type="SUPFAM" id="SSF110857">
    <property type="entry name" value="Gamma-glutamyl cyclotransferase-like"/>
    <property type="match status" value="1"/>
</dbReference>
<dbReference type="RefSeq" id="WP_146911265.1">
    <property type="nucleotide sequence ID" value="NZ_CP042344.1"/>
</dbReference>
<dbReference type="OrthoDB" id="9795692at2"/>
<dbReference type="CDD" id="cd06661">
    <property type="entry name" value="GGCT_like"/>
    <property type="match status" value="1"/>
</dbReference>
<keyword evidence="3" id="KW-0808">Transferase</keyword>
<organism evidence="3 4">
    <name type="scientific">Comamonas flocculans</name>
    <dbReference type="NCBI Taxonomy" id="2597701"/>
    <lineage>
        <taxon>Bacteria</taxon>
        <taxon>Pseudomonadati</taxon>
        <taxon>Pseudomonadota</taxon>
        <taxon>Betaproteobacteria</taxon>
        <taxon>Burkholderiales</taxon>
        <taxon>Comamonadaceae</taxon>
        <taxon>Comamonas</taxon>
    </lineage>
</organism>
<evidence type="ECO:0000256" key="1">
    <source>
        <dbReference type="ARBA" id="ARBA00012344"/>
    </source>
</evidence>
<sequence length="206" mass="23124">MTATAPSFHDTCDGASDALAQRILQQWQARGEDLWVFGYGSLIWRPDLPYSEQRPAAVHGWHRALQMWSRVNRGTAEQPGLVFALLSGGSCRGVAFRVPRAQVPAVFPQLWQREMPLPVYEPRWLRCRTAGGQVQALGFTLSRAHPAWTGTLSDADYRRIFHSAQGRYGSTRDYAEQTLHELRRRGIRDRALERIVGIAGAGTITP</sequence>
<dbReference type="EMBL" id="CP042344">
    <property type="protein sequence ID" value="QEA11760.1"/>
    <property type="molecule type" value="Genomic_DNA"/>
</dbReference>
<keyword evidence="4" id="KW-1185">Reference proteome</keyword>
<dbReference type="GO" id="GO:0005737">
    <property type="term" value="C:cytoplasm"/>
    <property type="evidence" value="ECO:0007669"/>
    <property type="project" value="TreeGrafter"/>
</dbReference>
<dbReference type="GO" id="GO:0061928">
    <property type="term" value="F:glutathione specific gamma-glutamylcyclotransferase activity"/>
    <property type="evidence" value="ECO:0007669"/>
    <property type="project" value="UniProtKB-EC"/>
</dbReference>
<gene>
    <name evidence="3" type="ORF">FOZ74_01150</name>
</gene>
<dbReference type="InterPro" id="IPR036568">
    <property type="entry name" value="GGCT-like_sf"/>
</dbReference>
<dbReference type="Pfam" id="PF04752">
    <property type="entry name" value="ChaC"/>
    <property type="match status" value="1"/>
</dbReference>
<dbReference type="KEGG" id="cof:FOZ74_01150"/>
<evidence type="ECO:0000256" key="2">
    <source>
        <dbReference type="ARBA" id="ARBA00023239"/>
    </source>
</evidence>
<dbReference type="AlphaFoldDB" id="A0A5B8RQ69"/>
<dbReference type="InterPro" id="IPR013024">
    <property type="entry name" value="GGCT-like"/>
</dbReference>
<dbReference type="Proteomes" id="UP000321199">
    <property type="component" value="Chromosome"/>
</dbReference>
<protein>
    <recommendedName>
        <fullName evidence="1">glutathione-specific gamma-glutamylcyclotransferase</fullName>
        <ecNumber evidence="1">4.3.2.7</ecNumber>
    </recommendedName>
</protein>
<dbReference type="InterPro" id="IPR006840">
    <property type="entry name" value="ChaC"/>
</dbReference>
<reference evidence="3 4" key="1">
    <citation type="submission" date="2019-07" db="EMBL/GenBank/DDBJ databases">
        <title>Complete genome sequence of Comamonas sp. NLF 7-7 isolated from livestock.</title>
        <authorList>
            <person name="Kim D.H."/>
            <person name="Kim J.G."/>
        </authorList>
    </citation>
    <scope>NUCLEOTIDE SEQUENCE [LARGE SCALE GENOMIC DNA]</scope>
    <source>
        <strain evidence="3 4">NLF 7-7</strain>
    </source>
</reference>
<keyword evidence="2" id="KW-0456">Lyase</keyword>
<dbReference type="Gene3D" id="3.10.490.10">
    <property type="entry name" value="Gamma-glutamyl cyclotransferase-like"/>
    <property type="match status" value="1"/>
</dbReference>
<proteinExistence type="predicted"/>
<evidence type="ECO:0000313" key="4">
    <source>
        <dbReference type="Proteomes" id="UP000321199"/>
    </source>
</evidence>
<name>A0A5B8RQ69_9BURK</name>